<gene>
    <name evidence="1" type="ORF">H4O21_14000</name>
</gene>
<reference evidence="1 2" key="1">
    <citation type="submission" date="2020-08" db="EMBL/GenBank/DDBJ databases">
        <title>Oceanospirillum sp. nov. isolated from marine sediment.</title>
        <authorList>
            <person name="Ji X."/>
        </authorList>
    </citation>
    <scope>NUCLEOTIDE SEQUENCE [LARGE SCALE GENOMIC DNA]</scope>
    <source>
        <strain evidence="1 2">D5</strain>
    </source>
</reference>
<dbReference type="EMBL" id="JACJFM010000018">
    <property type="protein sequence ID" value="MBB1487719.1"/>
    <property type="molecule type" value="Genomic_DNA"/>
</dbReference>
<dbReference type="InterPro" id="IPR021070">
    <property type="entry name" value="Killing_trait_RebB"/>
</dbReference>
<name>A0A839ITB5_9GAMM</name>
<accession>A0A839ITB5</accession>
<keyword evidence="2" id="KW-1185">Reference proteome</keyword>
<dbReference type="Pfam" id="PF11747">
    <property type="entry name" value="RebB"/>
    <property type="match status" value="1"/>
</dbReference>
<proteinExistence type="predicted"/>
<evidence type="ECO:0000313" key="1">
    <source>
        <dbReference type="EMBL" id="MBB1487719.1"/>
    </source>
</evidence>
<organism evidence="1 2">
    <name type="scientific">Oceanospirillum sediminis</name>
    <dbReference type="NCBI Taxonomy" id="2760088"/>
    <lineage>
        <taxon>Bacteria</taxon>
        <taxon>Pseudomonadati</taxon>
        <taxon>Pseudomonadota</taxon>
        <taxon>Gammaproteobacteria</taxon>
        <taxon>Oceanospirillales</taxon>
        <taxon>Oceanospirillaceae</taxon>
        <taxon>Oceanospirillum</taxon>
    </lineage>
</organism>
<dbReference type="Proteomes" id="UP000565262">
    <property type="component" value="Unassembled WGS sequence"/>
</dbReference>
<protein>
    <submittedName>
        <fullName evidence="1">RebB family R body protein</fullName>
    </submittedName>
</protein>
<comment type="caution">
    <text evidence="1">The sequence shown here is derived from an EMBL/GenBank/DDBJ whole genome shotgun (WGS) entry which is preliminary data.</text>
</comment>
<dbReference type="RefSeq" id="WP_182809497.1">
    <property type="nucleotide sequence ID" value="NZ_JACJFM010000018.1"/>
</dbReference>
<dbReference type="AlphaFoldDB" id="A0A839ITB5"/>
<evidence type="ECO:0000313" key="2">
    <source>
        <dbReference type="Proteomes" id="UP000565262"/>
    </source>
</evidence>
<sequence length="87" mass="9129">MDTNLLITDAITQTSTGTLAVTPAMTMANLFISSSHALAQAAHNSTQAQQQGYALMQAVTTQGVNSIQATGNAVIAQLLKRRKKVSL</sequence>